<comment type="similarity">
    <text evidence="2 7">Belongs to the glycosyl hydrolase 20 family.</text>
</comment>
<evidence type="ECO:0000256" key="5">
    <source>
        <dbReference type="ARBA" id="ARBA00023180"/>
    </source>
</evidence>
<dbReference type="PRINTS" id="PR00738">
    <property type="entry name" value="GLHYDRLASE20"/>
</dbReference>
<dbReference type="GO" id="GO:0016020">
    <property type="term" value="C:membrane"/>
    <property type="evidence" value="ECO:0007669"/>
    <property type="project" value="TreeGrafter"/>
</dbReference>
<dbReference type="Pfam" id="PF00728">
    <property type="entry name" value="Glyco_hydro_20"/>
    <property type="match status" value="1"/>
</dbReference>
<gene>
    <name evidence="12" type="ORF">FOB60_005470</name>
</gene>
<dbReference type="EC" id="3.2.1.52" evidence="7"/>
<feature type="domain" description="Glycoside hydrolase family 20 catalytic" evidence="10">
    <location>
        <begin position="163"/>
        <end position="504"/>
    </location>
</feature>
<protein>
    <recommendedName>
        <fullName evidence="7">Beta-hexosaminidase</fullName>
        <ecNumber evidence="7">3.2.1.52</ecNumber>
    </recommendedName>
</protein>
<dbReference type="Proteomes" id="UP000590412">
    <property type="component" value="Unassembled WGS sequence"/>
</dbReference>
<feature type="domain" description="Beta-hexosaminidase eukaryotic type N-terminal" evidence="11">
    <location>
        <begin position="23"/>
        <end position="141"/>
    </location>
</feature>
<dbReference type="PANTHER" id="PTHR22600:SF26">
    <property type="entry name" value="BETA-N-ACETYLHEXOSAMINIDASE"/>
    <property type="match status" value="1"/>
</dbReference>
<dbReference type="InterPro" id="IPR029019">
    <property type="entry name" value="HEX_eukaryotic_N"/>
</dbReference>
<keyword evidence="6 7" id="KW-0326">Glycosidase</keyword>
<comment type="caution">
    <text evidence="12">The sequence shown here is derived from an EMBL/GenBank/DDBJ whole genome shotgun (WGS) entry which is preliminary data.</text>
</comment>
<evidence type="ECO:0000313" key="12">
    <source>
        <dbReference type="EMBL" id="KAF6044377.1"/>
    </source>
</evidence>
<dbReference type="GO" id="GO:0030203">
    <property type="term" value="P:glycosaminoglycan metabolic process"/>
    <property type="evidence" value="ECO:0007669"/>
    <property type="project" value="TreeGrafter"/>
</dbReference>
<dbReference type="Pfam" id="PF14845">
    <property type="entry name" value="Glycohydro_20b2"/>
    <property type="match status" value="1"/>
</dbReference>
<reference evidence="12" key="1">
    <citation type="submission" date="2020-03" db="EMBL/GenBank/DDBJ databases">
        <title>FDA dAtabase for Regulatory Grade micrObial Sequences (FDA-ARGOS): Supporting development and validation of Infectious Disease Dx tests.</title>
        <authorList>
            <person name="Campos J."/>
            <person name="Goldberg B."/>
            <person name="Tallon L."/>
            <person name="Sadzewicz L."/>
            <person name="Vavikolanu K."/>
            <person name="Mehta A."/>
            <person name="Aluvathingal J."/>
            <person name="Nadendla S."/>
            <person name="Nandy P."/>
            <person name="Geyer C."/>
            <person name="Yan Y."/>
            <person name="Sichtig H."/>
        </authorList>
    </citation>
    <scope>NUCLEOTIDE SEQUENCE [LARGE SCALE GENOMIC DNA]</scope>
    <source>
        <strain evidence="12">FDAARGOS_652</strain>
    </source>
</reference>
<evidence type="ECO:0000256" key="1">
    <source>
        <dbReference type="ARBA" id="ARBA00001231"/>
    </source>
</evidence>
<keyword evidence="5" id="KW-0325">Glycoprotein</keyword>
<dbReference type="GO" id="GO:0016231">
    <property type="term" value="F:beta-N-acetylglucosaminidase activity"/>
    <property type="evidence" value="ECO:0007669"/>
    <property type="project" value="TreeGrafter"/>
</dbReference>
<name>A0A8X7TA79_CANPA</name>
<evidence type="ECO:0000259" key="10">
    <source>
        <dbReference type="Pfam" id="PF00728"/>
    </source>
</evidence>
<keyword evidence="3 9" id="KW-0732">Signal</keyword>
<accession>A0A8X7TA79</accession>
<evidence type="ECO:0000256" key="4">
    <source>
        <dbReference type="ARBA" id="ARBA00022801"/>
    </source>
</evidence>
<evidence type="ECO:0000256" key="7">
    <source>
        <dbReference type="PIRNR" id="PIRNR001093"/>
    </source>
</evidence>
<evidence type="ECO:0000313" key="13">
    <source>
        <dbReference type="Proteomes" id="UP000590412"/>
    </source>
</evidence>
<dbReference type="FunFam" id="3.20.20.80:FF:000063">
    <property type="entry name" value="Beta-hexosaminidase"/>
    <property type="match status" value="1"/>
</dbReference>
<dbReference type="InterPro" id="IPR029018">
    <property type="entry name" value="Hex-like_dom2"/>
</dbReference>
<dbReference type="PIRSF" id="PIRSF001093">
    <property type="entry name" value="B-hxosamndse_ab_euk"/>
    <property type="match status" value="1"/>
</dbReference>
<dbReference type="OrthoDB" id="428480at2759"/>
<dbReference type="Gene3D" id="3.20.20.80">
    <property type="entry name" value="Glycosidases"/>
    <property type="match status" value="1"/>
</dbReference>
<proteinExistence type="inferred from homology"/>
<comment type="catalytic activity">
    <reaction evidence="1 7">
        <text>Hydrolysis of terminal non-reducing N-acetyl-D-hexosamine residues in N-acetyl-beta-D-hexosaminides.</text>
        <dbReference type="EC" id="3.2.1.52"/>
    </reaction>
</comment>
<feature type="signal peptide" evidence="9">
    <location>
        <begin position="1"/>
        <end position="18"/>
    </location>
</feature>
<dbReference type="GO" id="GO:0005975">
    <property type="term" value="P:carbohydrate metabolic process"/>
    <property type="evidence" value="ECO:0007669"/>
    <property type="project" value="InterPro"/>
</dbReference>
<dbReference type="Gene3D" id="3.30.379.10">
    <property type="entry name" value="Chitobiase/beta-hexosaminidase domain 2-like"/>
    <property type="match status" value="1"/>
</dbReference>
<dbReference type="EMBL" id="JABWAB010000011">
    <property type="protein sequence ID" value="KAF6044377.1"/>
    <property type="molecule type" value="Genomic_DNA"/>
</dbReference>
<evidence type="ECO:0000256" key="3">
    <source>
        <dbReference type="ARBA" id="ARBA00022729"/>
    </source>
</evidence>
<sequence length="558" mass="64168">MHLHHLLLFVTIIQTVWTIDVNPLPQPHRVKWIEDGLIGIEVERLQLNVANPVLDKALQKMVRNIERAEWSPYEYKSSERLIETFSKMESSIIHVEILDYKAELQLGVDESYNLIVSEAGVTIKSGTIWGALHAFTTLQQLIIYKHGRFMLEGSVSIRDYPRFPHRGIMIDSARNFLPVESILRQIDIMSTVKMNTLHWHLVDTQSWPLILECHPEMSLDAYSAQETYTIKDLKLVLTYARERGVRVVPELDIPGHARAGWRQVDPALVMCGCNFWNGYAVEPPPGQLDILNNKTYSVIQDVYNELSEIFTEEYFHVGNDELQEKCYPQEWFNNQTLSDITSRYLRLALPILNGVQGRKLIMWDDVLTSEGAVAELPKNITVQVWHEASHIKSITNKGYDVIVSSADHLYLDCGYGGFLTNDFRYSDFPENEHFNEGKGGSWCSPYKTWQRIYSFDFLRNLTKVERGRVIGAEAVLWSEQVDSTVLTTKLWPRSAALAESLWSGNRDENGLKLYDFSTRILLFRELLVKLGYHVSPLSPKYCLLNPHACDVMQKSIET</sequence>
<dbReference type="PANTHER" id="PTHR22600">
    <property type="entry name" value="BETA-HEXOSAMINIDASE"/>
    <property type="match status" value="1"/>
</dbReference>
<dbReference type="AlphaFoldDB" id="A0A8X7TA79"/>
<dbReference type="SUPFAM" id="SSF51445">
    <property type="entry name" value="(Trans)glycosidases"/>
    <property type="match status" value="1"/>
</dbReference>
<evidence type="ECO:0000256" key="9">
    <source>
        <dbReference type="SAM" id="SignalP"/>
    </source>
</evidence>
<dbReference type="InterPro" id="IPR015883">
    <property type="entry name" value="Glyco_hydro_20_cat"/>
</dbReference>
<feature type="chain" id="PRO_5044694672" description="Beta-hexosaminidase" evidence="9">
    <location>
        <begin position="19"/>
        <end position="558"/>
    </location>
</feature>
<feature type="active site" description="Proton donor" evidence="8">
    <location>
        <position position="321"/>
    </location>
</feature>
<dbReference type="InterPro" id="IPR025705">
    <property type="entry name" value="Beta_hexosaminidase_sua/sub"/>
</dbReference>
<evidence type="ECO:0000256" key="8">
    <source>
        <dbReference type="PIRSR" id="PIRSR001093-1"/>
    </source>
</evidence>
<keyword evidence="4 7" id="KW-0378">Hydrolase</keyword>
<organism evidence="12 13">
    <name type="scientific">Candida parapsilosis</name>
    <name type="common">Yeast</name>
    <dbReference type="NCBI Taxonomy" id="5480"/>
    <lineage>
        <taxon>Eukaryota</taxon>
        <taxon>Fungi</taxon>
        <taxon>Dikarya</taxon>
        <taxon>Ascomycota</taxon>
        <taxon>Saccharomycotina</taxon>
        <taxon>Pichiomycetes</taxon>
        <taxon>Debaryomycetaceae</taxon>
        <taxon>Candida/Lodderomyces clade</taxon>
        <taxon>Candida</taxon>
    </lineage>
</organism>
<evidence type="ECO:0000259" key="11">
    <source>
        <dbReference type="Pfam" id="PF14845"/>
    </source>
</evidence>
<evidence type="ECO:0000256" key="2">
    <source>
        <dbReference type="ARBA" id="ARBA00006285"/>
    </source>
</evidence>
<evidence type="ECO:0000256" key="6">
    <source>
        <dbReference type="ARBA" id="ARBA00023295"/>
    </source>
</evidence>
<dbReference type="InterPro" id="IPR017853">
    <property type="entry name" value="GH"/>
</dbReference>
<dbReference type="SUPFAM" id="SSF55545">
    <property type="entry name" value="beta-N-acetylhexosaminidase-like domain"/>
    <property type="match status" value="1"/>
</dbReference>